<accession>A0A2P2M7C8</accession>
<protein>
    <submittedName>
        <fullName evidence="2">Vacuolar amino acid transporter 1</fullName>
    </submittedName>
</protein>
<evidence type="ECO:0000313" key="2">
    <source>
        <dbReference type="EMBL" id="MBX26141.1"/>
    </source>
</evidence>
<dbReference type="AlphaFoldDB" id="A0A2P2M7C8"/>
<proteinExistence type="predicted"/>
<sequence>MLLHFTIGPVWWNPIPPAVPMKPKQRTTIIVAKTPPAERYEMRRKSLNITVGRTTKATASPNKCLESRCKPPKSKDVPGNKWVRLSPSKLINSTQ</sequence>
<organism evidence="2">
    <name type="scientific">Rhizophora mucronata</name>
    <name type="common">Asiatic mangrove</name>
    <dbReference type="NCBI Taxonomy" id="61149"/>
    <lineage>
        <taxon>Eukaryota</taxon>
        <taxon>Viridiplantae</taxon>
        <taxon>Streptophyta</taxon>
        <taxon>Embryophyta</taxon>
        <taxon>Tracheophyta</taxon>
        <taxon>Spermatophyta</taxon>
        <taxon>Magnoliopsida</taxon>
        <taxon>eudicotyledons</taxon>
        <taxon>Gunneridae</taxon>
        <taxon>Pentapetalae</taxon>
        <taxon>rosids</taxon>
        <taxon>fabids</taxon>
        <taxon>Malpighiales</taxon>
        <taxon>Rhizophoraceae</taxon>
        <taxon>Rhizophora</taxon>
    </lineage>
</organism>
<reference evidence="2" key="1">
    <citation type="submission" date="2018-02" db="EMBL/GenBank/DDBJ databases">
        <title>Rhizophora mucronata_Transcriptome.</title>
        <authorList>
            <person name="Meera S.P."/>
            <person name="Sreeshan A."/>
            <person name="Augustine A."/>
        </authorList>
    </citation>
    <scope>NUCLEOTIDE SEQUENCE</scope>
    <source>
        <tissue evidence="2">Leaf</tissue>
    </source>
</reference>
<feature type="region of interest" description="Disordered" evidence="1">
    <location>
        <begin position="54"/>
        <end position="95"/>
    </location>
</feature>
<name>A0A2P2M7C8_RHIMU</name>
<feature type="compositionally biased region" description="Basic and acidic residues" evidence="1">
    <location>
        <begin position="65"/>
        <end position="78"/>
    </location>
</feature>
<dbReference type="EMBL" id="GGEC01045657">
    <property type="protein sequence ID" value="MBX26141.1"/>
    <property type="molecule type" value="Transcribed_RNA"/>
</dbReference>
<evidence type="ECO:0000256" key="1">
    <source>
        <dbReference type="SAM" id="MobiDB-lite"/>
    </source>
</evidence>